<name>A0PZQ4_CLONN</name>
<dbReference type="InterPro" id="IPR050793">
    <property type="entry name" value="CMP-NeuNAc_synthase"/>
</dbReference>
<reference evidence="1 2" key="1">
    <citation type="journal article" date="2006" name="Nat. Biotechnol.">
        <title>The genome and transcriptomes of the anti-tumor agent Clostridium novyi-NT.</title>
        <authorList>
            <person name="Bettegowda C."/>
            <person name="Huang X."/>
            <person name="Lin J."/>
            <person name="Cheong I."/>
            <person name="Kohli M."/>
            <person name="Szabo S.A."/>
            <person name="Zhang X."/>
            <person name="Diaz L.A. Jr."/>
            <person name="Velculescu V.E."/>
            <person name="Parmigiani G."/>
            <person name="Kinzler K.W."/>
            <person name="Vogelstein B."/>
            <person name="Zhou S."/>
        </authorList>
    </citation>
    <scope>NUCLEOTIDE SEQUENCE [LARGE SCALE GENOMIC DNA]</scope>
    <source>
        <strain evidence="1 2">NT</strain>
    </source>
</reference>
<protein>
    <submittedName>
        <fullName evidence="1">Acylneuraminate cytidylyltransferase</fullName>
    </submittedName>
</protein>
<organism evidence="1 2">
    <name type="scientific">Clostridium novyi (strain NT)</name>
    <dbReference type="NCBI Taxonomy" id="386415"/>
    <lineage>
        <taxon>Bacteria</taxon>
        <taxon>Bacillati</taxon>
        <taxon>Bacillota</taxon>
        <taxon>Clostridia</taxon>
        <taxon>Eubacteriales</taxon>
        <taxon>Clostridiaceae</taxon>
        <taxon>Clostridium</taxon>
    </lineage>
</organism>
<dbReference type="AlphaFoldDB" id="A0PZQ4"/>
<gene>
    <name evidence="1" type="ordered locus">NT01CX_1783</name>
</gene>
<dbReference type="SUPFAM" id="SSF53448">
    <property type="entry name" value="Nucleotide-diphospho-sugar transferases"/>
    <property type="match status" value="1"/>
</dbReference>
<dbReference type="InterPro" id="IPR029044">
    <property type="entry name" value="Nucleotide-diphossugar_trans"/>
</dbReference>
<dbReference type="EMBL" id="CP000382">
    <property type="protein sequence ID" value="ABK60377.1"/>
    <property type="molecule type" value="Genomic_DNA"/>
</dbReference>
<evidence type="ECO:0000313" key="1">
    <source>
        <dbReference type="EMBL" id="ABK60377.1"/>
    </source>
</evidence>
<dbReference type="Proteomes" id="UP000008220">
    <property type="component" value="Chromosome"/>
</dbReference>
<dbReference type="eggNOG" id="COG1083">
    <property type="taxonomic scope" value="Bacteria"/>
</dbReference>
<dbReference type="CDD" id="cd02513">
    <property type="entry name" value="CMP-NeuAc_Synthase"/>
    <property type="match status" value="1"/>
</dbReference>
<accession>A0PZQ4</accession>
<dbReference type="Gene3D" id="3.90.550.10">
    <property type="entry name" value="Spore Coat Polysaccharide Biosynthesis Protein SpsA, Chain A"/>
    <property type="match status" value="1"/>
</dbReference>
<proteinExistence type="predicted"/>
<dbReference type="PANTHER" id="PTHR21485:SF6">
    <property type="entry name" value="N-ACYLNEURAMINATE CYTIDYLYLTRANSFERASE-RELATED"/>
    <property type="match status" value="1"/>
</dbReference>
<dbReference type="HOGENOM" id="CLU_042930_1_1_9"/>
<sequence length="236" mass="26983">MKLYKNKKILAIIPARGGSKGIPHKNIMKIGEKPLIAYSIEAAKESKYIDYILVSTDDTCIKEVSLRYGAKVPFLRPDEISTDRAKSIDVVLHGIDYLKEHNENFHYVILLQPTSPLRTSDDIDTAIESVIEANKDSLISVCECSENPILMRTIEKEKLKPVLEFNGDNLRRQELPTFYVFNGAIYINKVDMLQNKKEFVDENTMPFIMDIKKSIDIDNMIDAKIAEMILKENKND</sequence>
<dbReference type="InterPro" id="IPR003329">
    <property type="entry name" value="Cytidylyl_trans"/>
</dbReference>
<keyword evidence="1" id="KW-0808">Transferase</keyword>
<keyword evidence="2" id="KW-1185">Reference proteome</keyword>
<dbReference type="GO" id="GO:0008781">
    <property type="term" value="F:N-acylneuraminate cytidylyltransferase activity"/>
    <property type="evidence" value="ECO:0007669"/>
    <property type="project" value="TreeGrafter"/>
</dbReference>
<dbReference type="Pfam" id="PF02348">
    <property type="entry name" value="CTP_transf_3"/>
    <property type="match status" value="1"/>
</dbReference>
<dbReference type="PANTHER" id="PTHR21485">
    <property type="entry name" value="HAD SUPERFAMILY MEMBERS CMAS AND KDSC"/>
    <property type="match status" value="1"/>
</dbReference>
<keyword evidence="1" id="KW-0548">Nucleotidyltransferase</keyword>
<dbReference type="KEGG" id="cno:NT01CX_1783"/>
<dbReference type="STRING" id="386415.NT01CX_1783"/>
<evidence type="ECO:0000313" key="2">
    <source>
        <dbReference type="Proteomes" id="UP000008220"/>
    </source>
</evidence>